<dbReference type="OrthoDB" id="6375837at2759"/>
<dbReference type="PANTHER" id="PTHR46513">
    <property type="entry name" value="VITELLOGENIN RECEPTOR-LIKE PROTEIN-RELATED-RELATED"/>
    <property type="match status" value="1"/>
</dbReference>
<gene>
    <name evidence="1" type="ORF">BV898_19428</name>
</gene>
<evidence type="ECO:0000313" key="1">
    <source>
        <dbReference type="EMBL" id="OWA55043.1"/>
    </source>
</evidence>
<keyword evidence="1" id="KW-0675">Receptor</keyword>
<keyword evidence="2" id="KW-1185">Reference proteome</keyword>
<comment type="caution">
    <text evidence="1">The sequence shown here is derived from an EMBL/GenBank/DDBJ whole genome shotgun (WGS) entry which is preliminary data.</text>
</comment>
<name>A0A9X6NLP8_HYPEX</name>
<feature type="non-terminal residue" evidence="1">
    <location>
        <position position="1"/>
    </location>
</feature>
<organism evidence="1 2">
    <name type="scientific">Hypsibius exemplaris</name>
    <name type="common">Freshwater tardigrade</name>
    <dbReference type="NCBI Taxonomy" id="2072580"/>
    <lineage>
        <taxon>Eukaryota</taxon>
        <taxon>Metazoa</taxon>
        <taxon>Ecdysozoa</taxon>
        <taxon>Tardigrada</taxon>
        <taxon>Eutardigrada</taxon>
        <taxon>Parachela</taxon>
        <taxon>Hypsibioidea</taxon>
        <taxon>Hypsibiidae</taxon>
        <taxon>Hypsibius</taxon>
    </lineage>
</organism>
<evidence type="ECO:0000313" key="2">
    <source>
        <dbReference type="Proteomes" id="UP000192578"/>
    </source>
</evidence>
<dbReference type="GO" id="GO:0017147">
    <property type="term" value="F:Wnt-protein binding"/>
    <property type="evidence" value="ECO:0007669"/>
    <property type="project" value="TreeGrafter"/>
</dbReference>
<dbReference type="InterPro" id="IPR000033">
    <property type="entry name" value="LDLR_classB_rpt"/>
</dbReference>
<dbReference type="Proteomes" id="UP000192578">
    <property type="component" value="Unassembled WGS sequence"/>
</dbReference>
<proteinExistence type="predicted"/>
<dbReference type="SMART" id="SM00135">
    <property type="entry name" value="LY"/>
    <property type="match status" value="4"/>
</dbReference>
<keyword evidence="1" id="KW-0449">Lipoprotein</keyword>
<protein>
    <submittedName>
        <fullName evidence="1">Low-density lipoprotein receptor-related protein 4</fullName>
    </submittedName>
</protein>
<dbReference type="GO" id="GO:0042813">
    <property type="term" value="F:Wnt receptor activity"/>
    <property type="evidence" value="ECO:0007669"/>
    <property type="project" value="TreeGrafter"/>
</dbReference>
<dbReference type="GO" id="GO:0060070">
    <property type="term" value="P:canonical Wnt signaling pathway"/>
    <property type="evidence" value="ECO:0007669"/>
    <property type="project" value="TreeGrafter"/>
</dbReference>
<dbReference type="EMBL" id="MTYJ01000518">
    <property type="protein sequence ID" value="OWA55043.1"/>
    <property type="molecule type" value="Genomic_DNA"/>
</dbReference>
<sequence>PGNDNLCISESYAGRCDDDLACSQVCKDEIRGGGKCGPFKGTKICYCDGCPSATVVTPAETDPNIRRNRGGFLVFAQGRSLWKLPGEDVGETRELSNISGEINKAVTVDCVNHHLYWTNEPTGIRRSRYDGSDNHLVVKKGMYLGLAVDFVSGNIFWVQCGVILVAKMSHLEDGHKTIISHAEINRYSALAVHPTRGSIYWSHSQTTIETASMDGSNRQVWVTGVWAESLALDYEANDLYWADWKTGNIECISLNGGGKRIVSAQGSAGKYSWGISLSGGRVYWSSYFPTDTLNSITKSGSTMKQHSLPAGRDEIRNLLGIVFVPEECPKLSNACAVSNGGCPFICLPHPGNNKKCVCPDDNSSCTS</sequence>
<accession>A0A9X6NLP8</accession>
<dbReference type="AlphaFoldDB" id="A0A9X6NLP8"/>
<dbReference type="PANTHER" id="PTHR46513:SF13">
    <property type="entry name" value="EGF-LIKE DOMAIN-CONTAINING PROTEIN"/>
    <property type="match status" value="1"/>
</dbReference>
<dbReference type="InterPro" id="IPR011042">
    <property type="entry name" value="6-blade_b-propeller_TolB-like"/>
</dbReference>
<dbReference type="GO" id="GO:0005886">
    <property type="term" value="C:plasma membrane"/>
    <property type="evidence" value="ECO:0007669"/>
    <property type="project" value="TreeGrafter"/>
</dbReference>
<dbReference type="Gene3D" id="2.120.10.30">
    <property type="entry name" value="TolB, C-terminal domain"/>
    <property type="match status" value="1"/>
</dbReference>
<dbReference type="SUPFAM" id="SSF63825">
    <property type="entry name" value="YWTD domain"/>
    <property type="match status" value="1"/>
</dbReference>
<dbReference type="InterPro" id="IPR050778">
    <property type="entry name" value="Cueball_EGF_LRP_Nidogen"/>
</dbReference>
<reference evidence="2" key="1">
    <citation type="submission" date="2017-01" db="EMBL/GenBank/DDBJ databases">
        <title>Comparative genomics of anhydrobiosis in the tardigrade Hypsibius dujardini.</title>
        <authorList>
            <person name="Yoshida Y."/>
            <person name="Koutsovoulos G."/>
            <person name="Laetsch D."/>
            <person name="Stevens L."/>
            <person name="Kumar S."/>
            <person name="Horikawa D."/>
            <person name="Ishino K."/>
            <person name="Komine S."/>
            <person name="Tomita M."/>
            <person name="Blaxter M."/>
            <person name="Arakawa K."/>
        </authorList>
    </citation>
    <scope>NUCLEOTIDE SEQUENCE [LARGE SCALE GENOMIC DNA]</scope>
    <source>
        <strain evidence="2">Z151</strain>
    </source>
</reference>